<feature type="compositionally biased region" description="Pro residues" evidence="1">
    <location>
        <begin position="128"/>
        <end position="141"/>
    </location>
</feature>
<keyword evidence="4" id="KW-1185">Reference proteome</keyword>
<dbReference type="GO" id="GO:0008157">
    <property type="term" value="F:protein phosphatase 1 binding"/>
    <property type="evidence" value="ECO:0007669"/>
    <property type="project" value="TreeGrafter"/>
</dbReference>
<name>A0AAW0EGP2_9AGAR</name>
<gene>
    <name evidence="3" type="ORF">R3P38DRAFT_2756465</name>
</gene>
<feature type="domain" description="CBM21" evidence="2">
    <location>
        <begin position="517"/>
        <end position="726"/>
    </location>
</feature>
<dbReference type="PANTHER" id="PTHR12307:SF36">
    <property type="entry name" value="GLYCOGEN-BINDING SUBUNIT 76A"/>
    <property type="match status" value="1"/>
</dbReference>
<feature type="compositionally biased region" description="Acidic residues" evidence="1">
    <location>
        <begin position="396"/>
        <end position="406"/>
    </location>
</feature>
<dbReference type="GO" id="GO:2001069">
    <property type="term" value="F:glycogen binding"/>
    <property type="evidence" value="ECO:0007669"/>
    <property type="project" value="TreeGrafter"/>
</dbReference>
<feature type="region of interest" description="Disordered" evidence="1">
    <location>
        <begin position="1"/>
        <end position="369"/>
    </location>
</feature>
<feature type="region of interest" description="Disordered" evidence="1">
    <location>
        <begin position="860"/>
        <end position="889"/>
    </location>
</feature>
<sequence>MPYSPPGVVAPSPPTPAPLPLSPTTRPSHRRSYTFAPDDPRAGPGAFASLGILPRRTRSSSSSSHNVAASSSSSSHPGSPLPTSTRKFHFRGDGEDEESSSSSDEPSTSTSTSTSRQNDNDNDDEYDGPPPPLRLRQPPSPGMGSFRLTPATGAIGGRFSPPQRNSPPRSPQRSPVNSSVNLNQAGPQLAVPFPRSASPLGGGARSPTTFAPSPLSPTSSSYSQGGIEGGVTGGQGQGGATRPAPPPRTSSTPTIILSNGKPLKSSLKSSSSAPHFIPHPHSHSHHSNPHAHHPHANHPHSHHNGNGQNGSGNGQHKHFGVHLRAASAPSTPSLSSSPSNGSGSEAWTREGGDGGLLSPGTPKAVHFPEPDAGLVDVRIFKRSARPASVSFPLGVTDDETETETETDSGAAGVRWSGGVAAWGNDRPERERAHTHTGGFPFPRVSASPLNPSKGASVRVLTSGTPAKDKAEEEKGFAEWVYELDAPAVMAQAVEGGGEDGRMVVLEGMWVGAGGAGTSTPNTPTTPTTPTDKDGELTLHGTLLVRNATFEKHVFVRFTLDGWCTTSEVGGRWVESLGSSSPFPGGEKGDQPGPGWDRFAFSVRLTDYAHAKGKAHHHHNHTAQHHATTGTPQHQTPQAEGFEHDRLGKGVGREGDGACCEIRCAVDTLPPHNPAAQLGAGASPSGRAWVGLGAERGNGVSWGGNYAQEGGAGEWWDNNGGKDYKVGFRCVPVGGDKPVVTPEASSTTPTQERQGAAATVPPTINVVPFPAVESPVRENGPASPLPMSPSPLSPTMSPSESQSHSSSTPQQPKAIPPPPPPRTAHAQALAAKLGRLSLRNYAAPTSGGAAAVKTAMALSLPVNPRGRKGQGSGDEKEGEKEKKAAAPSQGVGLYWPWGRLMESPAAATTATTVDNATASTTVNDTSSSSSTAPTAPAASTNHEDDSSSNASSDEERDAEVGRMRRAMSASITSTTSTSSSADGFGFGSVAGDWETPPTSPVGAAGLLPDFEAFTDDKAEVESESEVEEGEETPTDERGETRKARMVPLPPSPPSDVEEEEEEEMTPSMSTPIPSPPLPQISAPLSPGAADASSNLYKAFVRQWCFAGGASGAGGAGGTEIGAGSPAANGGVASKGLLGFGSLV</sequence>
<feature type="compositionally biased region" description="Basic residues" evidence="1">
    <location>
        <begin position="278"/>
        <end position="303"/>
    </location>
</feature>
<proteinExistence type="predicted"/>
<feature type="compositionally biased region" description="Gly residues" evidence="1">
    <location>
        <begin position="226"/>
        <end position="239"/>
    </location>
</feature>
<evidence type="ECO:0000313" key="4">
    <source>
        <dbReference type="Proteomes" id="UP001362999"/>
    </source>
</evidence>
<feature type="region of interest" description="Disordered" evidence="1">
    <location>
        <begin position="1016"/>
        <end position="1087"/>
    </location>
</feature>
<organism evidence="3 4">
    <name type="scientific">Favolaschia claudopus</name>
    <dbReference type="NCBI Taxonomy" id="2862362"/>
    <lineage>
        <taxon>Eukaryota</taxon>
        <taxon>Fungi</taxon>
        <taxon>Dikarya</taxon>
        <taxon>Basidiomycota</taxon>
        <taxon>Agaricomycotina</taxon>
        <taxon>Agaricomycetes</taxon>
        <taxon>Agaricomycetidae</taxon>
        <taxon>Agaricales</taxon>
        <taxon>Marasmiineae</taxon>
        <taxon>Mycenaceae</taxon>
        <taxon>Favolaschia</taxon>
    </lineage>
</organism>
<feature type="compositionally biased region" description="Low complexity" evidence="1">
    <location>
        <begin position="792"/>
        <end position="812"/>
    </location>
</feature>
<feature type="compositionally biased region" description="Polar residues" evidence="1">
    <location>
        <begin position="742"/>
        <end position="752"/>
    </location>
</feature>
<dbReference type="Gene3D" id="2.60.40.2440">
    <property type="entry name" value="Carbohydrate binding type-21 domain"/>
    <property type="match status" value="1"/>
</dbReference>
<feature type="compositionally biased region" description="Low complexity" evidence="1">
    <location>
        <begin position="100"/>
        <end position="115"/>
    </location>
</feature>
<feature type="compositionally biased region" description="Acidic residues" evidence="1">
    <location>
        <begin position="1054"/>
        <end position="1063"/>
    </location>
</feature>
<dbReference type="GO" id="GO:0005979">
    <property type="term" value="P:regulation of glycogen biosynthetic process"/>
    <property type="evidence" value="ECO:0007669"/>
    <property type="project" value="TreeGrafter"/>
</dbReference>
<feature type="compositionally biased region" description="Pro residues" evidence="1">
    <location>
        <begin position="782"/>
        <end position="791"/>
    </location>
</feature>
<feature type="compositionally biased region" description="Low complexity" evidence="1">
    <location>
        <begin position="59"/>
        <end position="78"/>
    </location>
</feature>
<feature type="compositionally biased region" description="Low complexity" evidence="1">
    <location>
        <begin position="206"/>
        <end position="223"/>
    </location>
</feature>
<dbReference type="GO" id="GO:0000164">
    <property type="term" value="C:protein phosphatase type 1 complex"/>
    <property type="evidence" value="ECO:0007669"/>
    <property type="project" value="TreeGrafter"/>
</dbReference>
<feature type="region of interest" description="Disordered" evidence="1">
    <location>
        <begin position="918"/>
        <end position="981"/>
    </location>
</feature>
<dbReference type="PROSITE" id="PS51159">
    <property type="entry name" value="CBM21"/>
    <property type="match status" value="1"/>
</dbReference>
<protein>
    <recommendedName>
        <fullName evidence="2">CBM21 domain-containing protein</fullName>
    </recommendedName>
</protein>
<feature type="compositionally biased region" description="Low complexity" evidence="1">
    <location>
        <begin position="624"/>
        <end position="638"/>
    </location>
</feature>
<dbReference type="Proteomes" id="UP001362999">
    <property type="component" value="Unassembled WGS sequence"/>
</dbReference>
<feature type="region of interest" description="Disordered" evidence="1">
    <location>
        <begin position="576"/>
        <end position="596"/>
    </location>
</feature>
<dbReference type="InterPro" id="IPR005036">
    <property type="entry name" value="CBM21_dom"/>
</dbReference>
<dbReference type="EMBL" id="JAWWNJ010000001">
    <property type="protein sequence ID" value="KAK7063575.1"/>
    <property type="molecule type" value="Genomic_DNA"/>
</dbReference>
<feature type="compositionally biased region" description="Low complexity" evidence="1">
    <location>
        <begin position="517"/>
        <end position="529"/>
    </location>
</feature>
<feature type="compositionally biased region" description="Basic residues" evidence="1">
    <location>
        <begin position="610"/>
        <end position="623"/>
    </location>
</feature>
<evidence type="ECO:0000256" key="1">
    <source>
        <dbReference type="SAM" id="MobiDB-lite"/>
    </source>
</evidence>
<accession>A0AAW0EGP2</accession>
<feature type="region of interest" description="Disordered" evidence="1">
    <location>
        <begin position="392"/>
        <end position="471"/>
    </location>
</feature>
<feature type="compositionally biased region" description="Low complexity" evidence="1">
    <location>
        <begin position="918"/>
        <end position="939"/>
    </location>
</feature>
<feature type="compositionally biased region" description="Pro residues" evidence="1">
    <location>
        <begin position="11"/>
        <end position="21"/>
    </location>
</feature>
<feature type="region of interest" description="Disordered" evidence="1">
    <location>
        <begin position="610"/>
        <end position="638"/>
    </location>
</feature>
<evidence type="ECO:0000259" key="2">
    <source>
        <dbReference type="PROSITE" id="PS51159"/>
    </source>
</evidence>
<dbReference type="InterPro" id="IPR038175">
    <property type="entry name" value="CBM21_dom_sf"/>
</dbReference>
<dbReference type="AlphaFoldDB" id="A0AAW0EGP2"/>
<feature type="region of interest" description="Disordered" evidence="1">
    <location>
        <begin position="513"/>
        <end position="533"/>
    </location>
</feature>
<dbReference type="PANTHER" id="PTHR12307">
    <property type="entry name" value="PROTEIN PHOSPHATASE 1 REGULATORY SUBUNIT"/>
    <property type="match status" value="1"/>
</dbReference>
<comment type="caution">
    <text evidence="3">The sequence shown here is derived from an EMBL/GenBank/DDBJ whole genome shotgun (WGS) entry which is preliminary data.</text>
</comment>
<feature type="region of interest" description="Disordered" evidence="1">
    <location>
        <begin position="734"/>
        <end position="825"/>
    </location>
</feature>
<reference evidence="3 4" key="1">
    <citation type="journal article" date="2024" name="J Genomics">
        <title>Draft genome sequencing and assembly of Favolaschia claudopus CIRM-BRFM 2984 isolated from oak limbs.</title>
        <authorList>
            <person name="Navarro D."/>
            <person name="Drula E."/>
            <person name="Chaduli D."/>
            <person name="Cazenave R."/>
            <person name="Ahrendt S."/>
            <person name="Wang J."/>
            <person name="Lipzen A."/>
            <person name="Daum C."/>
            <person name="Barry K."/>
            <person name="Grigoriev I.V."/>
            <person name="Favel A."/>
            <person name="Rosso M.N."/>
            <person name="Martin F."/>
        </authorList>
    </citation>
    <scope>NUCLEOTIDE SEQUENCE [LARGE SCALE GENOMIC DNA]</scope>
    <source>
        <strain evidence="3 4">CIRM-BRFM 2984</strain>
    </source>
</reference>
<feature type="compositionally biased region" description="Low complexity" evidence="1">
    <location>
        <begin position="965"/>
        <end position="981"/>
    </location>
</feature>
<feature type="compositionally biased region" description="Low complexity" evidence="1">
    <location>
        <begin position="171"/>
        <end position="181"/>
    </location>
</feature>
<evidence type="ECO:0000313" key="3">
    <source>
        <dbReference type="EMBL" id="KAK7063575.1"/>
    </source>
</evidence>
<feature type="compositionally biased region" description="Low complexity" evidence="1">
    <location>
        <begin position="249"/>
        <end position="276"/>
    </location>
</feature>
<feature type="compositionally biased region" description="Low complexity" evidence="1">
    <location>
        <begin position="1"/>
        <end position="10"/>
    </location>
</feature>
<feature type="compositionally biased region" description="Acidic residues" evidence="1">
    <location>
        <begin position="1020"/>
        <end position="1032"/>
    </location>
</feature>
<feature type="compositionally biased region" description="Basic and acidic residues" evidence="1">
    <location>
        <begin position="872"/>
        <end position="883"/>
    </location>
</feature>
<feature type="compositionally biased region" description="Low complexity" evidence="1">
    <location>
        <begin position="325"/>
        <end position="344"/>
    </location>
</feature>
<dbReference type="InterPro" id="IPR050782">
    <property type="entry name" value="PP1_regulatory_subunit_3"/>
</dbReference>
<dbReference type="Pfam" id="PF03370">
    <property type="entry name" value="CBM_21"/>
    <property type="match status" value="1"/>
</dbReference>